<feature type="transmembrane region" description="Helical" evidence="8">
    <location>
        <begin position="332"/>
        <end position="349"/>
    </location>
</feature>
<sequence>MKPAAALAASNPALWLGLLVIVVLGLVMRTTFYTGFYGSDEVTYVDAAAKVLRGDWTPSGYIGAIRYGHQLPMAGFMALFGQNEIAANLWPLLCSLGEIALVVLVGNQLIGFRAALLGGLVLAVLPLHVHYAGRIMADAPLAFFMTASFLLFWLGQQKDKAFLFLLAGLAAGYVFWVKEVTVIYLALFLTFPLFFRCWNWKWMWMLAGFVVVLGANFAIFWSTAGDPLYVLKIAARAASDYASGSARFANAAAMATSPFYYFEYLFPKAYHSWLLGYLALAGLYLLLRGSPVRNTLPGRAFVVWWGLGLLLFFSLLPVSLNPLKLLSKQVNYLLMFTAPLALLAGYFLASLRGRTLAIAVALVIIPGIFLSALEKNVITVFTANSKAAVQLAQQHPEARVYGPAGAERAALFYALVSPAAAGRIEPVATLLAQAGQSTHKGVTYAILDTQTATWAGDRLKTKADVPKCWILDKPLEPVLETSLAGVFHLIGTTSARLLPGSINDKVAGKLRELTTPDPAYVYKVPALQPGQTCEG</sequence>
<feature type="transmembrane region" description="Helical" evidence="8">
    <location>
        <begin position="270"/>
        <end position="287"/>
    </location>
</feature>
<evidence type="ECO:0000256" key="8">
    <source>
        <dbReference type="SAM" id="Phobius"/>
    </source>
</evidence>
<gene>
    <name evidence="10" type="ORF">ETQ85_12115</name>
</gene>
<dbReference type="OrthoDB" id="9151385at2"/>
<name>A0A6C2CR57_9RHOO</name>
<dbReference type="EMBL" id="SDKK01000010">
    <property type="protein sequence ID" value="TYC56590.1"/>
    <property type="molecule type" value="Genomic_DNA"/>
</dbReference>
<feature type="transmembrane region" description="Helical" evidence="8">
    <location>
        <begin position="112"/>
        <end position="129"/>
    </location>
</feature>
<dbReference type="GO" id="GO:0009103">
    <property type="term" value="P:lipopolysaccharide biosynthetic process"/>
    <property type="evidence" value="ECO:0007669"/>
    <property type="project" value="UniProtKB-ARBA"/>
</dbReference>
<dbReference type="InterPro" id="IPR050297">
    <property type="entry name" value="LipidA_mod_glycosyltrf_83"/>
</dbReference>
<comment type="subcellular location">
    <subcellularLocation>
        <location evidence="1">Cell membrane</location>
        <topology evidence="1">Multi-pass membrane protein</topology>
    </subcellularLocation>
</comment>
<dbReference type="Pfam" id="PF13231">
    <property type="entry name" value="PMT_2"/>
    <property type="match status" value="1"/>
</dbReference>
<accession>A0A6C2CR57</accession>
<feature type="domain" description="Glycosyltransferase RgtA/B/C/D-like" evidence="9">
    <location>
        <begin position="73"/>
        <end position="213"/>
    </location>
</feature>
<feature type="transmembrane region" description="Helical" evidence="8">
    <location>
        <begin position="161"/>
        <end position="176"/>
    </location>
</feature>
<keyword evidence="2" id="KW-1003">Cell membrane</keyword>
<keyword evidence="6 8" id="KW-1133">Transmembrane helix</keyword>
<protein>
    <submittedName>
        <fullName evidence="10">Phospholipid carrier-dependent glycosyltransferase</fullName>
    </submittedName>
</protein>
<proteinExistence type="predicted"/>
<feature type="transmembrane region" description="Helical" evidence="8">
    <location>
        <begin position="205"/>
        <end position="224"/>
    </location>
</feature>
<dbReference type="GO" id="GO:0005886">
    <property type="term" value="C:plasma membrane"/>
    <property type="evidence" value="ECO:0007669"/>
    <property type="project" value="UniProtKB-SubCell"/>
</dbReference>
<evidence type="ECO:0000256" key="5">
    <source>
        <dbReference type="ARBA" id="ARBA00022692"/>
    </source>
</evidence>
<keyword evidence="7 8" id="KW-0472">Membrane</keyword>
<evidence type="ECO:0000313" key="11">
    <source>
        <dbReference type="Proteomes" id="UP000389128"/>
    </source>
</evidence>
<evidence type="ECO:0000256" key="2">
    <source>
        <dbReference type="ARBA" id="ARBA00022475"/>
    </source>
</evidence>
<dbReference type="RefSeq" id="WP_148579328.1">
    <property type="nucleotide sequence ID" value="NZ_SDKK01000010.1"/>
</dbReference>
<reference evidence="10 11" key="1">
    <citation type="submission" date="2019-01" db="EMBL/GenBank/DDBJ databases">
        <title>Zoogloea oleivorans genome sequencing and assembly.</title>
        <authorList>
            <person name="Tancsics A."/>
            <person name="Farkas M."/>
            <person name="Kriszt B."/>
            <person name="Maroti G."/>
            <person name="Horvath B."/>
        </authorList>
    </citation>
    <scope>NUCLEOTIDE SEQUENCE [LARGE SCALE GENOMIC DNA]</scope>
    <source>
        <strain evidence="10 11">Buc</strain>
    </source>
</reference>
<organism evidence="10 11">
    <name type="scientific">Zoogloea oleivorans</name>
    <dbReference type="NCBI Taxonomy" id="1552750"/>
    <lineage>
        <taxon>Bacteria</taxon>
        <taxon>Pseudomonadati</taxon>
        <taxon>Pseudomonadota</taxon>
        <taxon>Betaproteobacteria</taxon>
        <taxon>Rhodocyclales</taxon>
        <taxon>Zoogloeaceae</taxon>
        <taxon>Zoogloea</taxon>
    </lineage>
</organism>
<dbReference type="PANTHER" id="PTHR33908">
    <property type="entry name" value="MANNOSYLTRANSFERASE YKCB-RELATED"/>
    <property type="match status" value="1"/>
</dbReference>
<keyword evidence="11" id="KW-1185">Reference proteome</keyword>
<evidence type="ECO:0000256" key="3">
    <source>
        <dbReference type="ARBA" id="ARBA00022676"/>
    </source>
</evidence>
<feature type="transmembrane region" description="Helical" evidence="8">
    <location>
        <begin position="182"/>
        <end position="198"/>
    </location>
</feature>
<feature type="transmembrane region" description="Helical" evidence="8">
    <location>
        <begin position="85"/>
        <end position="105"/>
    </location>
</feature>
<dbReference type="InterPro" id="IPR038731">
    <property type="entry name" value="RgtA/B/C-like"/>
</dbReference>
<keyword evidence="3" id="KW-0328">Glycosyltransferase</keyword>
<dbReference type="PANTHER" id="PTHR33908:SF11">
    <property type="entry name" value="MEMBRANE PROTEIN"/>
    <property type="match status" value="1"/>
</dbReference>
<evidence type="ECO:0000259" key="9">
    <source>
        <dbReference type="Pfam" id="PF13231"/>
    </source>
</evidence>
<feature type="transmembrane region" description="Helical" evidence="8">
    <location>
        <begin position="12"/>
        <end position="32"/>
    </location>
</feature>
<feature type="transmembrane region" description="Helical" evidence="8">
    <location>
        <begin position="299"/>
        <end position="320"/>
    </location>
</feature>
<dbReference type="Proteomes" id="UP000389128">
    <property type="component" value="Unassembled WGS sequence"/>
</dbReference>
<feature type="transmembrane region" description="Helical" evidence="8">
    <location>
        <begin position="135"/>
        <end position="154"/>
    </location>
</feature>
<dbReference type="AlphaFoldDB" id="A0A6C2CR57"/>
<dbReference type="GO" id="GO:0016763">
    <property type="term" value="F:pentosyltransferase activity"/>
    <property type="evidence" value="ECO:0007669"/>
    <property type="project" value="TreeGrafter"/>
</dbReference>
<keyword evidence="4 10" id="KW-0808">Transferase</keyword>
<evidence type="ECO:0000256" key="4">
    <source>
        <dbReference type="ARBA" id="ARBA00022679"/>
    </source>
</evidence>
<keyword evidence="5 8" id="KW-0812">Transmembrane</keyword>
<evidence type="ECO:0000256" key="6">
    <source>
        <dbReference type="ARBA" id="ARBA00022989"/>
    </source>
</evidence>
<comment type="caution">
    <text evidence="10">The sequence shown here is derived from an EMBL/GenBank/DDBJ whole genome shotgun (WGS) entry which is preliminary data.</text>
</comment>
<evidence type="ECO:0000256" key="1">
    <source>
        <dbReference type="ARBA" id="ARBA00004651"/>
    </source>
</evidence>
<feature type="transmembrane region" description="Helical" evidence="8">
    <location>
        <begin position="356"/>
        <end position="373"/>
    </location>
</feature>
<evidence type="ECO:0000256" key="7">
    <source>
        <dbReference type="ARBA" id="ARBA00023136"/>
    </source>
</evidence>
<evidence type="ECO:0000313" key="10">
    <source>
        <dbReference type="EMBL" id="TYC56590.1"/>
    </source>
</evidence>